<evidence type="ECO:0000259" key="9">
    <source>
        <dbReference type="Pfam" id="PF01979"/>
    </source>
</evidence>
<feature type="binding site" evidence="7">
    <location>
        <position position="143"/>
    </location>
    <ligand>
        <name>substrate</name>
    </ligand>
</feature>
<evidence type="ECO:0000256" key="5">
    <source>
        <dbReference type="PIRNR" id="PIRNR038994"/>
    </source>
</evidence>
<dbReference type="SUPFAM" id="SSF51556">
    <property type="entry name" value="Metallo-dependent hydrolases"/>
    <property type="match status" value="1"/>
</dbReference>
<keyword evidence="4 5" id="KW-0119">Carbohydrate metabolism</keyword>
<comment type="similarity">
    <text evidence="1 5">Belongs to the metallo-dependent hydrolases superfamily. NagA family.</text>
</comment>
<feature type="domain" description="Amidohydrolase-related" evidence="9">
    <location>
        <begin position="55"/>
        <end position="370"/>
    </location>
</feature>
<feature type="binding site" evidence="8">
    <location>
        <position position="217"/>
    </location>
    <ligand>
        <name>Zn(2+)</name>
        <dbReference type="ChEBI" id="CHEBI:29105"/>
    </ligand>
</feature>
<dbReference type="Proteomes" id="UP000199371">
    <property type="component" value="Unassembled WGS sequence"/>
</dbReference>
<evidence type="ECO:0000313" key="11">
    <source>
        <dbReference type="Proteomes" id="UP000199371"/>
    </source>
</evidence>
<feature type="active site" description="Proton donor/acceptor" evidence="6">
    <location>
        <position position="275"/>
    </location>
</feature>
<feature type="binding site" evidence="7">
    <location>
        <begin position="220"/>
        <end position="221"/>
    </location>
    <ligand>
        <name>substrate</name>
    </ligand>
</feature>
<dbReference type="Pfam" id="PF01979">
    <property type="entry name" value="Amidohydro_1"/>
    <property type="match status" value="1"/>
</dbReference>
<dbReference type="GO" id="GO:0008448">
    <property type="term" value="F:N-acetylglucosamine-6-phosphate deacetylase activity"/>
    <property type="evidence" value="ECO:0007669"/>
    <property type="project" value="InterPro"/>
</dbReference>
<keyword evidence="2 8" id="KW-0479">Metal-binding</keyword>
<gene>
    <name evidence="10" type="ORF">SAMN05660691_01302</name>
</gene>
<dbReference type="STRING" id="173990.SAMN05660691_01302"/>
<dbReference type="Gene3D" id="2.30.40.10">
    <property type="entry name" value="Urease, subunit C, domain 1"/>
    <property type="match status" value="1"/>
</dbReference>
<dbReference type="OrthoDB" id="9776488at2"/>
<reference evidence="11" key="1">
    <citation type="submission" date="2016-10" db="EMBL/GenBank/DDBJ databases">
        <authorList>
            <person name="Varghese N."/>
            <person name="Submissions S."/>
        </authorList>
    </citation>
    <scope>NUCLEOTIDE SEQUENCE [LARGE SCALE GENOMIC DNA]</scope>
    <source>
        <strain evidence="11">DSM 17616</strain>
    </source>
</reference>
<dbReference type="RefSeq" id="WP_092791540.1">
    <property type="nucleotide sequence ID" value="NZ_FNXF01000004.1"/>
</dbReference>
<evidence type="ECO:0000256" key="1">
    <source>
        <dbReference type="ARBA" id="ARBA00010716"/>
    </source>
</evidence>
<dbReference type="PIRSF" id="PIRSF038994">
    <property type="entry name" value="NagA"/>
    <property type="match status" value="1"/>
</dbReference>
<keyword evidence="3 5" id="KW-0378">Hydrolase</keyword>
<feature type="binding site" evidence="8">
    <location>
        <position position="196"/>
    </location>
    <ligand>
        <name>Zn(2+)</name>
        <dbReference type="ChEBI" id="CHEBI:29105"/>
    </ligand>
</feature>
<evidence type="ECO:0000256" key="2">
    <source>
        <dbReference type="ARBA" id="ARBA00022723"/>
    </source>
</evidence>
<dbReference type="InterPro" id="IPR003764">
    <property type="entry name" value="GlcNAc_6-P_deAcase"/>
</dbReference>
<name>A0A1H6KZZ8_9GAMM</name>
<dbReference type="GO" id="GO:0046872">
    <property type="term" value="F:metal ion binding"/>
    <property type="evidence" value="ECO:0007669"/>
    <property type="project" value="UniProtKB-KW"/>
</dbReference>
<dbReference type="InterPro" id="IPR032466">
    <property type="entry name" value="Metal_Hydrolase"/>
</dbReference>
<feature type="binding site" evidence="7">
    <location>
        <begin position="308"/>
        <end position="310"/>
    </location>
    <ligand>
        <name>substrate</name>
    </ligand>
</feature>
<evidence type="ECO:0000256" key="4">
    <source>
        <dbReference type="ARBA" id="ARBA00023277"/>
    </source>
</evidence>
<sequence>MSLANSVMQTLYVAQCFDGRQQLKDVRVEWQNGRISAIEAGVKPAQHSQQLQGLLCPGFFDIQVNGGGGVLFNQQPDIAALRTISQAHLQFGTTAMLPTVITDKLQVMQHAADAVAALLPQAGHTIVGIHFEGPHLSTARRGIHPADCIRPLSDAELALFCRKDLGTVMVTLAPETVPVAQIRQLCAAGVIVSLGHSAATAEQALAAIDAGARCFTHLFNAMSPLTSREPGMVGAALASKEVYCGLILDHLHVHPLSARIAAQCKGEDKLILVTDAMAHTGSELQSLAYQDTEIRRDGLKLTLPDGTLAGSALDMNTALRHYQHDLALPLGSGLKALSTNPAVLCGLHTDMGYLQQGALANMLLLNADLQLQQCWLQGSRINNNNRRVV</sequence>
<dbReference type="InterPro" id="IPR011059">
    <property type="entry name" value="Metal-dep_hydrolase_composite"/>
</dbReference>
<organism evidence="10 11">
    <name type="scientific">Rheinheimera pacifica</name>
    <dbReference type="NCBI Taxonomy" id="173990"/>
    <lineage>
        <taxon>Bacteria</taxon>
        <taxon>Pseudomonadati</taxon>
        <taxon>Pseudomonadota</taxon>
        <taxon>Gammaproteobacteria</taxon>
        <taxon>Chromatiales</taxon>
        <taxon>Chromatiaceae</taxon>
        <taxon>Rheinheimera</taxon>
    </lineage>
</organism>
<evidence type="ECO:0000256" key="8">
    <source>
        <dbReference type="PIRSR" id="PIRSR038994-3"/>
    </source>
</evidence>
<dbReference type="AlphaFoldDB" id="A0A1H6KZZ8"/>
<feature type="binding site" evidence="7">
    <location>
        <position position="228"/>
    </location>
    <ligand>
        <name>substrate</name>
    </ligand>
</feature>
<dbReference type="InterPro" id="IPR006680">
    <property type="entry name" value="Amidohydro-rel"/>
</dbReference>
<evidence type="ECO:0000256" key="3">
    <source>
        <dbReference type="ARBA" id="ARBA00022801"/>
    </source>
</evidence>
<dbReference type="Gene3D" id="3.20.20.140">
    <property type="entry name" value="Metal-dependent hydrolases"/>
    <property type="match status" value="1"/>
</dbReference>
<evidence type="ECO:0000256" key="7">
    <source>
        <dbReference type="PIRSR" id="PIRSR038994-2"/>
    </source>
</evidence>
<feature type="binding site" evidence="8">
    <location>
        <position position="132"/>
    </location>
    <ligand>
        <name>Zn(2+)</name>
        <dbReference type="ChEBI" id="CHEBI:29105"/>
    </ligand>
</feature>
<dbReference type="PANTHER" id="PTHR11113:SF14">
    <property type="entry name" value="N-ACETYLGLUCOSAMINE-6-PHOSPHATE DEACETYLASE"/>
    <property type="match status" value="1"/>
</dbReference>
<dbReference type="PANTHER" id="PTHR11113">
    <property type="entry name" value="N-ACETYLGLUCOSAMINE-6-PHOSPHATE DEACETYLASE"/>
    <property type="match status" value="1"/>
</dbReference>
<proteinExistence type="inferred from homology"/>
<dbReference type="GO" id="GO:0006046">
    <property type="term" value="P:N-acetylglucosamine catabolic process"/>
    <property type="evidence" value="ECO:0007669"/>
    <property type="project" value="TreeGrafter"/>
</dbReference>
<feature type="binding site" evidence="7">
    <location>
        <position position="252"/>
    </location>
    <ligand>
        <name>substrate</name>
    </ligand>
</feature>
<dbReference type="EMBL" id="FNXF01000004">
    <property type="protein sequence ID" value="SEH77372.1"/>
    <property type="molecule type" value="Genomic_DNA"/>
</dbReference>
<evidence type="ECO:0000256" key="6">
    <source>
        <dbReference type="PIRSR" id="PIRSR038994-1"/>
    </source>
</evidence>
<comment type="cofactor">
    <cofactor evidence="8">
        <name>a divalent metal cation</name>
        <dbReference type="ChEBI" id="CHEBI:60240"/>
    </cofactor>
    <text evidence="8">Binds 1 divalent metal cation per subunit.</text>
</comment>
<accession>A0A1H6KZZ8</accession>
<protein>
    <submittedName>
        <fullName evidence="10">N-acetylglucosamine-6-phosphate deacetylase</fullName>
    </submittedName>
</protein>
<dbReference type="NCBIfam" id="TIGR00221">
    <property type="entry name" value="nagA"/>
    <property type="match status" value="1"/>
</dbReference>
<evidence type="ECO:0000313" key="10">
    <source>
        <dbReference type="EMBL" id="SEH77372.1"/>
    </source>
</evidence>
<keyword evidence="11" id="KW-1185">Reference proteome</keyword>